<evidence type="ECO:0000313" key="3">
    <source>
        <dbReference type="Proteomes" id="UP001567538"/>
    </source>
</evidence>
<keyword evidence="1" id="KW-1133">Transmembrane helix</keyword>
<reference evidence="2 3" key="1">
    <citation type="submission" date="2024-06" db="EMBL/GenBank/DDBJ databases">
        <title>A chromosome level genome sequence of Diviner's sage (Salvia divinorum).</title>
        <authorList>
            <person name="Ford S.A."/>
            <person name="Ro D.-K."/>
            <person name="Ness R.W."/>
            <person name="Phillips M.A."/>
        </authorList>
    </citation>
    <scope>NUCLEOTIDE SEQUENCE [LARGE SCALE GENOMIC DNA]</scope>
    <source>
        <strain evidence="2">SAF-2024a</strain>
        <tissue evidence="2">Leaf</tissue>
    </source>
</reference>
<name>A0ABD1FLT3_SALDI</name>
<dbReference type="EMBL" id="JBEAFC010000014">
    <property type="protein sequence ID" value="KAL1532797.1"/>
    <property type="molecule type" value="Genomic_DNA"/>
</dbReference>
<comment type="caution">
    <text evidence="2">The sequence shown here is derived from an EMBL/GenBank/DDBJ whole genome shotgun (WGS) entry which is preliminary data.</text>
</comment>
<proteinExistence type="predicted"/>
<protein>
    <submittedName>
        <fullName evidence="2">UPF0481 protein</fullName>
    </submittedName>
</protein>
<accession>A0ABD1FLT3</accession>
<keyword evidence="3" id="KW-1185">Reference proteome</keyword>
<dbReference type="InterPro" id="IPR004158">
    <property type="entry name" value="DUF247_pln"/>
</dbReference>
<evidence type="ECO:0000313" key="2">
    <source>
        <dbReference type="EMBL" id="KAL1532797.1"/>
    </source>
</evidence>
<gene>
    <name evidence="2" type="ORF">AAHA92_32764</name>
</gene>
<dbReference type="AlphaFoldDB" id="A0ABD1FLT3"/>
<keyword evidence="1" id="KW-0812">Transmembrane</keyword>
<organism evidence="2 3">
    <name type="scientific">Salvia divinorum</name>
    <name type="common">Maria pastora</name>
    <name type="synonym">Diviner's sage</name>
    <dbReference type="NCBI Taxonomy" id="28513"/>
    <lineage>
        <taxon>Eukaryota</taxon>
        <taxon>Viridiplantae</taxon>
        <taxon>Streptophyta</taxon>
        <taxon>Embryophyta</taxon>
        <taxon>Tracheophyta</taxon>
        <taxon>Spermatophyta</taxon>
        <taxon>Magnoliopsida</taxon>
        <taxon>eudicotyledons</taxon>
        <taxon>Gunneridae</taxon>
        <taxon>Pentapetalae</taxon>
        <taxon>asterids</taxon>
        <taxon>lamiids</taxon>
        <taxon>Lamiales</taxon>
        <taxon>Lamiaceae</taxon>
        <taxon>Nepetoideae</taxon>
        <taxon>Mentheae</taxon>
        <taxon>Salviinae</taxon>
        <taxon>Salvia</taxon>
        <taxon>Salvia subgen. Calosphace</taxon>
    </lineage>
</organism>
<dbReference type="Proteomes" id="UP001567538">
    <property type="component" value="Unassembled WGS sequence"/>
</dbReference>
<dbReference type="PANTHER" id="PTHR31549">
    <property type="entry name" value="PROTEIN, PUTATIVE (DUF247)-RELATED-RELATED"/>
    <property type="match status" value="1"/>
</dbReference>
<sequence length="221" mass="25151">MDKLRIMWRELGMFITLAILSRDLLLLQNQIPRYVVETLMNSRYGAGKFDDLLNRYLCVAIYGEYREKRLCSKPVHIVEAIHMLIVLEPEKTSHGCCKCTMLCCFKVKQEFNNAPNASAAQNNRRAKKDNIKKFVHSFRSVTELKAKGIRFKPNSTQSLMDVSFESVFFYGLLQLPEWGVSNKTRVTFMNLIGYQLASVSAALAALGISAGQLYFAVYPNS</sequence>
<feature type="transmembrane region" description="Helical" evidence="1">
    <location>
        <begin position="191"/>
        <end position="215"/>
    </location>
</feature>
<dbReference type="Pfam" id="PF03140">
    <property type="entry name" value="DUF247"/>
    <property type="match status" value="1"/>
</dbReference>
<dbReference type="PANTHER" id="PTHR31549:SF129">
    <property type="entry name" value="DUF4220 DOMAIN-CONTAINING PROTEIN"/>
    <property type="match status" value="1"/>
</dbReference>
<keyword evidence="1" id="KW-0472">Membrane</keyword>
<evidence type="ECO:0000256" key="1">
    <source>
        <dbReference type="SAM" id="Phobius"/>
    </source>
</evidence>